<keyword evidence="1" id="KW-0812">Transmembrane</keyword>
<reference evidence="3" key="1">
    <citation type="submission" date="2022-03" db="EMBL/GenBank/DDBJ databases">
        <authorList>
            <person name="Woo C.Y."/>
        </authorList>
    </citation>
    <scope>NUCLEOTIDE SEQUENCE</scope>
    <source>
        <strain evidence="3">CYS-02</strain>
    </source>
</reference>
<dbReference type="Pfam" id="PF13239">
    <property type="entry name" value="2TM"/>
    <property type="match status" value="1"/>
</dbReference>
<feature type="transmembrane region" description="Helical" evidence="1">
    <location>
        <begin position="56"/>
        <end position="79"/>
    </location>
</feature>
<dbReference type="Proteomes" id="UP001139447">
    <property type="component" value="Unassembled WGS sequence"/>
</dbReference>
<gene>
    <name evidence="3" type="ORF">MMF98_04430</name>
</gene>
<evidence type="ECO:0000313" key="3">
    <source>
        <dbReference type="EMBL" id="MCJ0762451.1"/>
    </source>
</evidence>
<dbReference type="AlphaFoldDB" id="A0A9X1VRF3"/>
<protein>
    <submittedName>
        <fullName evidence="3">2TM domain-containing protein</fullName>
    </submittedName>
</protein>
<feature type="transmembrane region" description="Helical" evidence="1">
    <location>
        <begin position="22"/>
        <end position="44"/>
    </location>
</feature>
<comment type="caution">
    <text evidence="3">The sequence shown here is derived from an EMBL/GenBank/DDBJ whole genome shotgun (WGS) entry which is preliminary data.</text>
</comment>
<keyword evidence="1" id="KW-0472">Membrane</keyword>
<dbReference type="EMBL" id="JALGBI010000001">
    <property type="protein sequence ID" value="MCJ0762451.1"/>
    <property type="molecule type" value="Genomic_DNA"/>
</dbReference>
<evidence type="ECO:0000256" key="1">
    <source>
        <dbReference type="SAM" id="Phobius"/>
    </source>
</evidence>
<dbReference type="InterPro" id="IPR025698">
    <property type="entry name" value="2TM_dom"/>
</dbReference>
<proteinExistence type="predicted"/>
<evidence type="ECO:0000259" key="2">
    <source>
        <dbReference type="Pfam" id="PF13239"/>
    </source>
</evidence>
<dbReference type="RefSeq" id="WP_243304716.1">
    <property type="nucleotide sequence ID" value="NZ_JALGBI010000001.1"/>
</dbReference>
<keyword evidence="4" id="KW-1185">Reference proteome</keyword>
<evidence type="ECO:0000313" key="4">
    <source>
        <dbReference type="Proteomes" id="UP001139447"/>
    </source>
</evidence>
<organism evidence="3 4">
    <name type="scientific">Variovorax terrae</name>
    <dbReference type="NCBI Taxonomy" id="2923278"/>
    <lineage>
        <taxon>Bacteria</taxon>
        <taxon>Pseudomonadati</taxon>
        <taxon>Pseudomonadota</taxon>
        <taxon>Betaproteobacteria</taxon>
        <taxon>Burkholderiales</taxon>
        <taxon>Comamonadaceae</taxon>
        <taxon>Variovorax</taxon>
    </lineage>
</organism>
<sequence length="101" mass="11306">MSTSMSPEEIERLARKRAGAKLGWYIHASVYVLVNLFIFAISQYGFGRRPWSVFPLLGWGLGLALHGISVFLLGTGSGLREHLVQKERERLRRQHGDGGTP</sequence>
<keyword evidence="1" id="KW-1133">Transmembrane helix</keyword>
<feature type="domain" description="2TM" evidence="2">
    <location>
        <begin position="14"/>
        <end position="73"/>
    </location>
</feature>
<name>A0A9X1VRF3_9BURK</name>
<accession>A0A9X1VRF3</accession>